<proteinExistence type="predicted"/>
<evidence type="ECO:0000313" key="1">
    <source>
        <dbReference type="EMBL" id="KAK8237810.1"/>
    </source>
</evidence>
<comment type="caution">
    <text evidence="1">The sequence shown here is derived from an EMBL/GenBank/DDBJ whole genome shotgun (WGS) entry which is preliminary data.</text>
</comment>
<dbReference type="EMBL" id="JBBWRZ010000004">
    <property type="protein sequence ID" value="KAK8237810.1"/>
    <property type="molecule type" value="Genomic_DNA"/>
</dbReference>
<evidence type="ECO:0000313" key="2">
    <source>
        <dbReference type="Proteomes" id="UP001492380"/>
    </source>
</evidence>
<dbReference type="Proteomes" id="UP001492380">
    <property type="component" value="Unassembled WGS sequence"/>
</dbReference>
<gene>
    <name evidence="1" type="ORF">HDK90DRAFT_204721</name>
</gene>
<protein>
    <recommendedName>
        <fullName evidence="3">F-box domain-containing protein</fullName>
    </recommendedName>
</protein>
<sequence>MAPKATASMTPTQLGTLGKLPVELRLEIFKQLDYGSAIFLAATNRYFRSMIDPLSQISNQDKAAFLRRAEHFAQHEPPSGKGLACYGCFRVKQEHLFEPGLYSGFRKLPPPHLDAGHDFRDRDPPWQFCVACAQEPKVFYHGAWAIYVMGIHGIQVWSCDICNMSGWTQLHPKGCGRCGHCVVEFKTASFPKMCPTCKGSLL</sequence>
<dbReference type="CDD" id="cd09917">
    <property type="entry name" value="F-box_SF"/>
    <property type="match status" value="1"/>
</dbReference>
<name>A0ABR1YS42_9PEZI</name>
<evidence type="ECO:0008006" key="3">
    <source>
        <dbReference type="Google" id="ProtNLM"/>
    </source>
</evidence>
<keyword evidence="2" id="KW-1185">Reference proteome</keyword>
<dbReference type="SUPFAM" id="SSF81383">
    <property type="entry name" value="F-box domain"/>
    <property type="match status" value="1"/>
</dbReference>
<reference evidence="1 2" key="1">
    <citation type="submission" date="2024-04" db="EMBL/GenBank/DDBJ databases">
        <title>Phyllosticta paracitricarpa is synonymous to the EU quarantine fungus P. citricarpa based on phylogenomic analyses.</title>
        <authorList>
            <consortium name="Lawrence Berkeley National Laboratory"/>
            <person name="Van Ingen-Buijs V.A."/>
            <person name="Van Westerhoven A.C."/>
            <person name="Haridas S."/>
            <person name="Skiadas P."/>
            <person name="Martin F."/>
            <person name="Groenewald J.Z."/>
            <person name="Crous P.W."/>
            <person name="Seidl M.F."/>
        </authorList>
    </citation>
    <scope>NUCLEOTIDE SEQUENCE [LARGE SCALE GENOMIC DNA]</scope>
    <source>
        <strain evidence="1 2">CBS 123374</strain>
    </source>
</reference>
<organism evidence="1 2">
    <name type="scientific">Phyllosticta capitalensis</name>
    <dbReference type="NCBI Taxonomy" id="121624"/>
    <lineage>
        <taxon>Eukaryota</taxon>
        <taxon>Fungi</taxon>
        <taxon>Dikarya</taxon>
        <taxon>Ascomycota</taxon>
        <taxon>Pezizomycotina</taxon>
        <taxon>Dothideomycetes</taxon>
        <taxon>Dothideomycetes incertae sedis</taxon>
        <taxon>Botryosphaeriales</taxon>
        <taxon>Phyllostictaceae</taxon>
        <taxon>Phyllosticta</taxon>
    </lineage>
</organism>
<dbReference type="InterPro" id="IPR036047">
    <property type="entry name" value="F-box-like_dom_sf"/>
</dbReference>
<accession>A0ABR1YS42</accession>